<proteinExistence type="predicted"/>
<dbReference type="CDD" id="cd04301">
    <property type="entry name" value="NAT_SF"/>
    <property type="match status" value="1"/>
</dbReference>
<organism evidence="3 4">
    <name type="scientific">Shouchella miscanthi</name>
    <dbReference type="NCBI Taxonomy" id="2598861"/>
    <lineage>
        <taxon>Bacteria</taxon>
        <taxon>Bacillati</taxon>
        <taxon>Bacillota</taxon>
        <taxon>Bacilli</taxon>
        <taxon>Bacillales</taxon>
        <taxon>Bacillaceae</taxon>
        <taxon>Shouchella</taxon>
    </lineage>
</organism>
<name>A0ABU6NEM5_9BACI</name>
<dbReference type="InterPro" id="IPR016181">
    <property type="entry name" value="Acyl_CoA_acyltransferase"/>
</dbReference>
<dbReference type="PANTHER" id="PTHR13947:SF37">
    <property type="entry name" value="LD18367P"/>
    <property type="match status" value="1"/>
</dbReference>
<dbReference type="Gene3D" id="3.40.630.30">
    <property type="match status" value="1"/>
</dbReference>
<evidence type="ECO:0000313" key="3">
    <source>
        <dbReference type="EMBL" id="MED4126641.1"/>
    </source>
</evidence>
<evidence type="ECO:0000313" key="4">
    <source>
        <dbReference type="Proteomes" id="UP001341820"/>
    </source>
</evidence>
<dbReference type="InterPro" id="IPR050769">
    <property type="entry name" value="NAT_camello-type"/>
</dbReference>
<accession>A0ABU6NEM5</accession>
<dbReference type="InterPro" id="IPR000182">
    <property type="entry name" value="GNAT_dom"/>
</dbReference>
<reference evidence="3 4" key="1">
    <citation type="submission" date="2023-03" db="EMBL/GenBank/DDBJ databases">
        <title>Bacillus Genome Sequencing.</title>
        <authorList>
            <person name="Dunlap C."/>
        </authorList>
    </citation>
    <scope>NUCLEOTIDE SEQUENCE [LARGE SCALE GENOMIC DNA]</scope>
    <source>
        <strain evidence="3 4">B-4107</strain>
    </source>
</reference>
<feature type="domain" description="N-acetyltransferase" evidence="2">
    <location>
        <begin position="1"/>
        <end position="168"/>
    </location>
</feature>
<protein>
    <submittedName>
        <fullName evidence="3">GNAT family N-acetyltransferase</fullName>
    </submittedName>
</protein>
<dbReference type="Proteomes" id="UP001341820">
    <property type="component" value="Unassembled WGS sequence"/>
</dbReference>
<dbReference type="PROSITE" id="PS51186">
    <property type="entry name" value="GNAT"/>
    <property type="match status" value="1"/>
</dbReference>
<evidence type="ECO:0000259" key="2">
    <source>
        <dbReference type="PROSITE" id="PS51186"/>
    </source>
</evidence>
<dbReference type="RefSeq" id="WP_052007883.1">
    <property type="nucleotide sequence ID" value="NZ_CP042163.1"/>
</dbReference>
<evidence type="ECO:0000256" key="1">
    <source>
        <dbReference type="ARBA" id="ARBA00022679"/>
    </source>
</evidence>
<keyword evidence="1" id="KW-0808">Transferase</keyword>
<dbReference type="PANTHER" id="PTHR13947">
    <property type="entry name" value="GNAT FAMILY N-ACETYLTRANSFERASE"/>
    <property type="match status" value="1"/>
</dbReference>
<gene>
    <name evidence="3" type="ORF">P5F74_00615</name>
</gene>
<sequence length="168" mass="19062">MIRKAVKQDLVKIEEMAIRATKKMNAEGSDQWDKHYPTIQHFTKDLDLGSLFVYEQDGVVVGSITIDQSFAPEYTSTSLQWSEQQRHAGTFHRLLVDPSARKAGIAAALIDFAEKHSHKKGLTAMQVDTYSLNEKAQQLFEKYGYEKVGTLQFPGKEAIFFGFEKQLT</sequence>
<dbReference type="Pfam" id="PF00583">
    <property type="entry name" value="Acetyltransf_1"/>
    <property type="match status" value="1"/>
</dbReference>
<comment type="caution">
    <text evidence="3">The sequence shown here is derived from an EMBL/GenBank/DDBJ whole genome shotgun (WGS) entry which is preliminary data.</text>
</comment>
<keyword evidence="4" id="KW-1185">Reference proteome</keyword>
<dbReference type="EMBL" id="JAROAS010000001">
    <property type="protein sequence ID" value="MED4126641.1"/>
    <property type="molecule type" value="Genomic_DNA"/>
</dbReference>
<dbReference type="SUPFAM" id="SSF55729">
    <property type="entry name" value="Acyl-CoA N-acyltransferases (Nat)"/>
    <property type="match status" value="1"/>
</dbReference>